<dbReference type="PANTHER" id="PTHR13384">
    <property type="entry name" value="G PATCH DOMAIN-CONTAINING PROTEIN 1"/>
    <property type="match status" value="1"/>
</dbReference>
<feature type="compositionally biased region" description="Basic and acidic residues" evidence="1">
    <location>
        <begin position="355"/>
        <end position="367"/>
    </location>
</feature>
<feature type="compositionally biased region" description="Acidic residues" evidence="1">
    <location>
        <begin position="321"/>
        <end position="332"/>
    </location>
</feature>
<dbReference type="PROSITE" id="PS50174">
    <property type="entry name" value="G_PATCH"/>
    <property type="match status" value="1"/>
</dbReference>
<evidence type="ECO:0000259" key="3">
    <source>
        <dbReference type="PROSITE" id="PS50174"/>
    </source>
</evidence>
<feature type="region of interest" description="Disordered" evidence="1">
    <location>
        <begin position="535"/>
        <end position="554"/>
    </location>
</feature>
<dbReference type="GO" id="GO:0006397">
    <property type="term" value="P:mRNA processing"/>
    <property type="evidence" value="ECO:0007669"/>
    <property type="project" value="InterPro"/>
</dbReference>
<feature type="region of interest" description="Disordered" evidence="1">
    <location>
        <begin position="706"/>
        <end position="896"/>
    </location>
</feature>
<dbReference type="AlphaFoldDB" id="K8EET7"/>
<dbReference type="KEGG" id="bpg:Bathy05g03700"/>
<organism evidence="4 5">
    <name type="scientific">Bathycoccus prasinos</name>
    <dbReference type="NCBI Taxonomy" id="41875"/>
    <lineage>
        <taxon>Eukaryota</taxon>
        <taxon>Viridiplantae</taxon>
        <taxon>Chlorophyta</taxon>
        <taxon>Mamiellophyceae</taxon>
        <taxon>Mamiellales</taxon>
        <taxon>Bathycoccaceae</taxon>
        <taxon>Bathycoccus</taxon>
    </lineage>
</organism>
<dbReference type="SUPFAM" id="SSF109905">
    <property type="entry name" value="Surp module (SWAP domain)"/>
    <property type="match status" value="1"/>
</dbReference>
<keyword evidence="5" id="KW-1185">Reference proteome</keyword>
<evidence type="ECO:0000313" key="4">
    <source>
        <dbReference type="EMBL" id="CCO16464.1"/>
    </source>
</evidence>
<dbReference type="InterPro" id="IPR000061">
    <property type="entry name" value="Surp"/>
</dbReference>
<dbReference type="GO" id="GO:0005634">
    <property type="term" value="C:nucleus"/>
    <property type="evidence" value="ECO:0007669"/>
    <property type="project" value="TreeGrafter"/>
</dbReference>
<dbReference type="Proteomes" id="UP000198341">
    <property type="component" value="Chromosome 5"/>
</dbReference>
<dbReference type="EMBL" id="FO082274">
    <property type="protein sequence ID" value="CCO16464.1"/>
    <property type="molecule type" value="Genomic_DNA"/>
</dbReference>
<dbReference type="SMART" id="SM00443">
    <property type="entry name" value="G_patch"/>
    <property type="match status" value="1"/>
</dbReference>
<dbReference type="InterPro" id="IPR035967">
    <property type="entry name" value="SWAP/Surp_sf"/>
</dbReference>
<dbReference type="OrthoDB" id="20507at2759"/>
<feature type="compositionally biased region" description="Gly residues" evidence="1">
    <location>
        <begin position="1"/>
        <end position="11"/>
    </location>
</feature>
<dbReference type="STRING" id="41875.K8EET7"/>
<dbReference type="InterPro" id="IPR000467">
    <property type="entry name" value="G_patch_dom"/>
</dbReference>
<evidence type="ECO:0000256" key="1">
    <source>
        <dbReference type="SAM" id="MobiDB-lite"/>
    </source>
</evidence>
<dbReference type="RefSeq" id="XP_007512906.1">
    <property type="nucleotide sequence ID" value="XM_007512844.1"/>
</dbReference>
<feature type="region of interest" description="Disordered" evidence="1">
    <location>
        <begin position="397"/>
        <end position="437"/>
    </location>
</feature>
<protein>
    <submittedName>
        <fullName evidence="4">G-patch domain-containing protein</fullName>
    </submittedName>
</protein>
<feature type="compositionally biased region" description="Basic and acidic residues" evidence="1">
    <location>
        <begin position="397"/>
        <end position="415"/>
    </location>
</feature>
<dbReference type="Pfam" id="PF07713">
    <property type="entry name" value="DUF1604"/>
    <property type="match status" value="1"/>
</dbReference>
<dbReference type="GeneID" id="19015873"/>
<feature type="domain" description="SURP motif" evidence="2">
    <location>
        <begin position="441"/>
        <end position="483"/>
    </location>
</feature>
<dbReference type="Pfam" id="PF01805">
    <property type="entry name" value="Surp"/>
    <property type="match status" value="1"/>
</dbReference>
<proteinExistence type="predicted"/>
<evidence type="ECO:0000313" key="5">
    <source>
        <dbReference type="Proteomes" id="UP000198341"/>
    </source>
</evidence>
<dbReference type="PROSITE" id="PS50128">
    <property type="entry name" value="SURP"/>
    <property type="match status" value="1"/>
</dbReference>
<feature type="compositionally biased region" description="Acidic residues" evidence="1">
    <location>
        <begin position="783"/>
        <end position="805"/>
    </location>
</feature>
<feature type="compositionally biased region" description="Basic and acidic residues" evidence="1">
    <location>
        <begin position="12"/>
        <end position="21"/>
    </location>
</feature>
<feature type="region of interest" description="Disordered" evidence="1">
    <location>
        <begin position="1"/>
        <end position="89"/>
    </location>
</feature>
<dbReference type="InterPro" id="IPR011666">
    <property type="entry name" value="DUF1604"/>
</dbReference>
<dbReference type="Pfam" id="PF01585">
    <property type="entry name" value="G-patch"/>
    <property type="match status" value="1"/>
</dbReference>
<feature type="compositionally biased region" description="Basic and acidic residues" evidence="1">
    <location>
        <begin position="815"/>
        <end position="825"/>
    </location>
</feature>
<feature type="domain" description="G-patch" evidence="3">
    <location>
        <begin position="182"/>
        <end position="210"/>
    </location>
</feature>
<feature type="compositionally biased region" description="Basic and acidic residues" evidence="1">
    <location>
        <begin position="881"/>
        <end position="896"/>
    </location>
</feature>
<name>K8EET7_9CHLO</name>
<feature type="compositionally biased region" description="Basic and acidic residues" evidence="1">
    <location>
        <begin position="333"/>
        <end position="347"/>
    </location>
</feature>
<evidence type="ECO:0000259" key="2">
    <source>
        <dbReference type="PROSITE" id="PS50128"/>
    </source>
</evidence>
<feature type="region of interest" description="Disordered" evidence="1">
    <location>
        <begin position="319"/>
        <end position="367"/>
    </location>
</feature>
<accession>K8EET7</accession>
<dbReference type="PANTHER" id="PTHR13384:SF19">
    <property type="entry name" value="G PATCH DOMAIN-CONTAINING PROTEIN 1"/>
    <property type="match status" value="1"/>
</dbReference>
<feature type="compositionally biased region" description="Basic and acidic residues" evidence="1">
    <location>
        <begin position="719"/>
        <end position="744"/>
    </location>
</feature>
<dbReference type="GO" id="GO:0003723">
    <property type="term" value="F:RNA binding"/>
    <property type="evidence" value="ECO:0007669"/>
    <property type="project" value="InterPro"/>
</dbReference>
<reference evidence="4 5" key="1">
    <citation type="submission" date="2011-10" db="EMBL/GenBank/DDBJ databases">
        <authorList>
            <person name="Genoscope - CEA"/>
        </authorList>
    </citation>
    <scope>NUCLEOTIDE SEQUENCE [LARGE SCALE GENOMIC DNA]</scope>
    <source>
        <strain evidence="4 5">RCC 1105</strain>
    </source>
</reference>
<dbReference type="eggNOG" id="KOG2138">
    <property type="taxonomic scope" value="Eukaryota"/>
</dbReference>
<dbReference type="SMART" id="SM00648">
    <property type="entry name" value="SWAP"/>
    <property type="match status" value="1"/>
</dbReference>
<dbReference type="Gene3D" id="1.10.10.790">
    <property type="entry name" value="Surp module"/>
    <property type="match status" value="1"/>
</dbReference>
<sequence length="896" mass="102307">MRETTTGGGGREQNHHHEQPLSKKFKKNKQKEQQIATDEQGRRRFHGAFTGGFSAGYFNTVGSKEGWQPKQFKSSRANDEKKQQQQTMEDFMDEQELEEYEKGKMRTNAEYDAFGKEGEVMAGFRRIEGEEEEEEEEDGTTGRRMAFGTAAAEERTKREEEKKRGFSKALAKSILDYVKPVISGIGTKLLVKMGWRVGKSLGRRKKKVNGKIVFKATKEDEQAWRTRYGQQLVSLLGGGGGVINVKDNSWGIGYDPYAGAEEFRKRDQHELMKKRERYSKEGEKKQRGAAFGLGAFEVDDDMNVYDERPREKKAEYTFELNSEDEEKDDDENDRFGRGADHRQKDALRNPLGVKRLPDRATRDAIERGHKFPGFVESDTVPEEIEWFQAPEVPKEFNERHVFDTDGVTKDTIDKEKEEDEEEELPPPPPQMRKLSEEKRKVIESLARFVARNGEAFEKLAKQKQKKDKKFSFLFGGEGASSYAYCLKKAKLEERRNARIVLASAKEKIAPLLSAAKGYDISKQQKHDAESRGKLLGEEPLKRTVPPPPPQPPSVQDEMMKIPARGQPIVDDVKKVNLSAAINEKDKSQILATMSNMFTTSGHIVNAEVPSGGLQTAKELAKIREEREKLEAVEAANLKNVEKERDAQREAMSRMIVNTRTTIPWSPALLLCKRLGIQDPYAGREHARPSKFKASFKTETVDLLPETTQIRLGKQPKLMSKKEREDMTNKKTDDDDAKVVKAPKDDQDDVGELDAPGQLMQVPPPPPPLPLREKPMDLFKAIFEDSDDEEEEEDESSSEEEEEDEKEQQQRQQQQQREEVEGDLDKPMPPPKFIPRPKKSVESLPPPPPPVFGKKEEEKPPVFLGSSAFGKNKSDRKRKRKKEEEREKEKEREKAQR</sequence>
<gene>
    <name evidence="4" type="ORF">Bathy05g03700</name>
</gene>